<evidence type="ECO:0000256" key="3">
    <source>
        <dbReference type="PROSITE-ProRule" id="PRU01379"/>
    </source>
</evidence>
<dbReference type="Pfam" id="PF00246">
    <property type="entry name" value="Peptidase_M14"/>
    <property type="match status" value="1"/>
</dbReference>
<accession>A0A0F4QQU6</accession>
<dbReference type="SUPFAM" id="SSF53187">
    <property type="entry name" value="Zn-dependent exopeptidases"/>
    <property type="match status" value="1"/>
</dbReference>
<dbReference type="CDD" id="cd06241">
    <property type="entry name" value="M14-like"/>
    <property type="match status" value="1"/>
</dbReference>
<dbReference type="GO" id="GO:0004181">
    <property type="term" value="F:metallocarboxypeptidase activity"/>
    <property type="evidence" value="ECO:0007669"/>
    <property type="project" value="InterPro"/>
</dbReference>
<name>A0A0F4QQU6_9GAMM</name>
<evidence type="ECO:0000313" key="5">
    <source>
        <dbReference type="EMBL" id="KJZ10066.1"/>
    </source>
</evidence>
<dbReference type="GO" id="GO:0008270">
    <property type="term" value="F:zinc ion binding"/>
    <property type="evidence" value="ECO:0007669"/>
    <property type="project" value="InterPro"/>
</dbReference>
<dbReference type="Gene3D" id="3.40.630.10">
    <property type="entry name" value="Zn peptidases"/>
    <property type="match status" value="1"/>
</dbReference>
<comment type="cofactor">
    <cofactor evidence="1">
        <name>Zn(2+)</name>
        <dbReference type="ChEBI" id="CHEBI:29105"/>
    </cofactor>
</comment>
<dbReference type="PATRIC" id="fig|43658.5.peg.1562"/>
<evidence type="ECO:0000256" key="2">
    <source>
        <dbReference type="ARBA" id="ARBA00005988"/>
    </source>
</evidence>
<dbReference type="PANTHER" id="PTHR11705:SF145">
    <property type="entry name" value="PEPTIDASE M14 CARBOXYPEPTIDASE A DOMAIN-CONTAINING PROTEIN"/>
    <property type="match status" value="1"/>
</dbReference>
<dbReference type="Proteomes" id="UP000033452">
    <property type="component" value="Unassembled WGS sequence"/>
</dbReference>
<sequence length="596" mass="67206">MNLGIVLLSATVNLNGHLPPLQDWQGKSVGLMQEQGPLTTDFELSKGLESPDYAKTMAFIDRLVAANPTQFKALTIGRSDAGRDIKMLVASEANQFSPAMIKNNNKPTLLIQAGIHAGEIDGKDAMFMLLRDIATGKRRDILNKVNLLFIPVLNVDGHERRSAYNRINQRGPALMGYRTNGLNLNLNRDYTKLDTPGVRAIMQVVNQYQPAMYLDLHVTDGADYQYDITYGFNPSFASESPAVAKVLEQHFTPMIDEKLREQGHEPGPLVFVMDKRDFKKGLAGWVASPRFSNGWADIKALPSILLENHSLKPYKQRVLGTYVFVDGVIDALAEHQQALAKAVETEQHFVPGELVVERSYAEKPDPIAFKGIAYKRFESALSGQMEAKYLGEPKLYEQLPVYWQKVEKRKVKVPNAFYIPPAYTHTVDKLKLHGITVEQLNTDVLADDLVQLAIKSYKFADTPFEGRFRVSAEFEQQAVPPTLNLSGWYRVSTQQAGGELATHLLHPSAPDSLFAWGDFPGVFQRTEYVENYALEPFARKMLKDNPAMALAFDKKISEDKAFANDPKARMEWLYQRTPYYDQAYLKYPILMSFKEK</sequence>
<dbReference type="RefSeq" id="WP_046004336.1">
    <property type="nucleotide sequence ID" value="NZ_JXYA01000016.1"/>
</dbReference>
<reference evidence="5 6" key="1">
    <citation type="journal article" date="2015" name="BMC Genomics">
        <title>Genome mining reveals unlocked bioactive potential of marine Gram-negative bacteria.</title>
        <authorList>
            <person name="Machado H."/>
            <person name="Sonnenschein E.C."/>
            <person name="Melchiorsen J."/>
            <person name="Gram L."/>
        </authorList>
    </citation>
    <scope>NUCLEOTIDE SEQUENCE [LARGE SCALE GENOMIC DNA]</scope>
    <source>
        <strain evidence="5 6">S2471</strain>
    </source>
</reference>
<dbReference type="AlphaFoldDB" id="A0A0F4QQU6"/>
<comment type="caution">
    <text evidence="5">The sequence shown here is derived from an EMBL/GenBank/DDBJ whole genome shotgun (WGS) entry which is preliminary data.</text>
</comment>
<evidence type="ECO:0000256" key="1">
    <source>
        <dbReference type="ARBA" id="ARBA00001947"/>
    </source>
</evidence>
<dbReference type="EMBL" id="JXYA01000016">
    <property type="protein sequence ID" value="KJZ10066.1"/>
    <property type="molecule type" value="Genomic_DNA"/>
</dbReference>
<evidence type="ECO:0000259" key="4">
    <source>
        <dbReference type="PROSITE" id="PS52035"/>
    </source>
</evidence>
<dbReference type="SMART" id="SM00631">
    <property type="entry name" value="Zn_pept"/>
    <property type="match status" value="1"/>
</dbReference>
<dbReference type="PROSITE" id="PS52035">
    <property type="entry name" value="PEPTIDASE_M14"/>
    <property type="match status" value="1"/>
</dbReference>
<dbReference type="InterPro" id="IPR000834">
    <property type="entry name" value="Peptidase_M14"/>
</dbReference>
<comment type="similarity">
    <text evidence="2 3">Belongs to the peptidase M14 family.</text>
</comment>
<keyword evidence="6" id="KW-1185">Reference proteome</keyword>
<dbReference type="GO" id="GO:0006508">
    <property type="term" value="P:proteolysis"/>
    <property type="evidence" value="ECO:0007669"/>
    <property type="project" value="InterPro"/>
</dbReference>
<dbReference type="OrthoDB" id="9767214at2"/>
<organism evidence="5 6">
    <name type="scientific">Pseudoalteromonas rubra</name>
    <dbReference type="NCBI Taxonomy" id="43658"/>
    <lineage>
        <taxon>Bacteria</taxon>
        <taxon>Pseudomonadati</taxon>
        <taxon>Pseudomonadota</taxon>
        <taxon>Gammaproteobacteria</taxon>
        <taxon>Alteromonadales</taxon>
        <taxon>Pseudoalteromonadaceae</taxon>
        <taxon>Pseudoalteromonas</taxon>
    </lineage>
</organism>
<evidence type="ECO:0000313" key="6">
    <source>
        <dbReference type="Proteomes" id="UP000033452"/>
    </source>
</evidence>
<comment type="caution">
    <text evidence="3">Lacks conserved residue(s) required for the propagation of feature annotation.</text>
</comment>
<feature type="domain" description="Peptidase M14" evidence="4">
    <location>
        <begin position="49"/>
        <end position="305"/>
    </location>
</feature>
<dbReference type="PANTHER" id="PTHR11705">
    <property type="entry name" value="PROTEASE FAMILY M14 CARBOXYPEPTIDASE A,B"/>
    <property type="match status" value="1"/>
</dbReference>
<proteinExistence type="inferred from homology"/>
<gene>
    <name evidence="5" type="ORF">TW77_07395</name>
</gene>
<dbReference type="GO" id="GO:0005615">
    <property type="term" value="C:extracellular space"/>
    <property type="evidence" value="ECO:0007669"/>
    <property type="project" value="TreeGrafter"/>
</dbReference>
<protein>
    <submittedName>
        <fullName evidence="5">Peptidase M14</fullName>
    </submittedName>
</protein>